<dbReference type="Ensembl" id="ENSSMAT00000048697.1">
    <property type="protein sequence ID" value="ENSSMAP00000060280.1"/>
    <property type="gene ID" value="ENSSMAG00000005990.2"/>
</dbReference>
<reference evidence="11" key="2">
    <citation type="submission" date="2025-08" db="UniProtKB">
        <authorList>
            <consortium name="Ensembl"/>
        </authorList>
    </citation>
    <scope>IDENTIFICATION</scope>
</reference>
<dbReference type="PROSITE" id="PS50089">
    <property type="entry name" value="ZF_RING_2"/>
    <property type="match status" value="1"/>
</dbReference>
<dbReference type="InterPro" id="IPR057987">
    <property type="entry name" value="TPR_RNF123/RKP"/>
</dbReference>
<dbReference type="Gene3D" id="3.30.40.10">
    <property type="entry name" value="Zinc/RING finger domain, C3HC4 (zinc finger)"/>
    <property type="match status" value="1"/>
</dbReference>
<evidence type="ECO:0000256" key="8">
    <source>
        <dbReference type="PROSITE-ProRule" id="PRU00175"/>
    </source>
</evidence>
<dbReference type="SUPFAM" id="SSF57850">
    <property type="entry name" value="RING/U-box"/>
    <property type="match status" value="1"/>
</dbReference>
<dbReference type="Pfam" id="PF13920">
    <property type="entry name" value="zf-C3HC4_3"/>
    <property type="match status" value="1"/>
</dbReference>
<keyword evidence="7" id="KW-0862">Zinc</keyword>
<reference evidence="11" key="1">
    <citation type="submission" date="2023-05" db="EMBL/GenBank/DDBJ databases">
        <title>High-quality long-read genome of Scophthalmus maximus.</title>
        <authorList>
            <person name="Lien S."/>
            <person name="Martinez P."/>
        </authorList>
    </citation>
    <scope>NUCLEOTIDE SEQUENCE [LARGE SCALE GENOMIC DNA]</scope>
</reference>
<dbReference type="SMART" id="SM00184">
    <property type="entry name" value="RING"/>
    <property type="match status" value="1"/>
</dbReference>
<dbReference type="InterPro" id="IPR001841">
    <property type="entry name" value="Znf_RING"/>
</dbReference>
<dbReference type="InterPro" id="IPR013083">
    <property type="entry name" value="Znf_RING/FYVE/PHD"/>
</dbReference>
<evidence type="ECO:0000256" key="1">
    <source>
        <dbReference type="ARBA" id="ARBA00000900"/>
    </source>
</evidence>
<keyword evidence="5 8" id="KW-0863">Zinc-finger</keyword>
<dbReference type="InterPro" id="IPR045129">
    <property type="entry name" value="RNF123/RKP/RSPRY1"/>
</dbReference>
<sequence length="1129" mass="128050">LSLSPLFLILHRKPLGFQDLGSHLESLLSEGEPIEDSKDQPVEGRLGPQPVVLDHTSGFEGLLFVDDDLLGVIGHSNFSSIRATTCVYKGKWAYEVLISSQGLMQIGWCTLNCRFNQEEGVGDTPDSYAYDGNRVRKWNVTTTNYGKDDRLVQKDCSLWRLHGEPTILITLAHIFNHFAPLMCKVYLVEDVLMNFLLGILEGGGSVDEHPLIQQLMDLFWLLMEDYEVNECLKQLMMSLLRAYRFSPIIPDLGFQIHYLRLTTAILHHEKSRKYLLNNRSTFDVLRSVVFFYIKTPLRVKEAGLEELIPTTWWPTHFDKEGKDEREPKDESADERLRRRAYERGCQRLKKRIEVVEELQVQILRLLLNNKDKSTGEASRYIFLNKFRKFLQENASNRGQHPTALCPPEYMVCFLHRLITAVRTCWDEGNRKNPGSVRSEEAYVPPQLFYNGKVDYFDLQRLGGLLSHLKKTLKDDLASKANIIIDPAEIQSTSMDDLDEDEESGAAQRPFGAAAMGGALARPSWLSSPTLGRANRFLSTAAVSLMTPRRPLSQPEKVKVRTLTVEQRTEEDIEGSHGNDGLLLGRPHEEPEQPVADKSLLEIVDGIVMMYNLSVHQQLGKMVVVADDVHEYAVALKDTDEKIARCPARRADILEELQKSQKVFSEKLNHLSRRLAWINATIYSKEKMLDVYWLLCVCIRTIEHADNTSSLFAFAPEFYLNVAMNAYSALKNYFSPANSMDELPGYEETLAKLAAILAKHFADPRIVGTDIKDSLMQALASYVCYPQSLRAVERIPEEHFCIYSGDDSPAVRPWAQTNWILVRLWRGCGFGYRYTRLPHLLKTKPEDANLPSLQKPCPSLLLQRHMAELLSMDKDMAASFLNSVLNQLNWAFSEFIGMIQEIQQAAERPERNFVDTRQLKVCATCFDLSVSLLRVLEMTVTLVPEIFLDWSRPSAELLLRRLAQLLNQVLNRVTAEKNLFDRVVNLRLPGLESVDHYPILVAVTGILVRILGVEPSSSSAGAATSTARPVRKHFSLHAYTDYISEEEKHKVELMLTFLTEESKQAAASTPTCEEDLCPICYAHSISAVFKPCSHKSCKACINQHLMNNKDCFFCKATITGVEDYSKPATS</sequence>
<dbReference type="PANTHER" id="PTHR13363:SF5">
    <property type="entry name" value="E3 UBIQUITIN-PROTEIN LIGASE RNF123"/>
    <property type="match status" value="1"/>
</dbReference>
<name>A0A8D3DL71_SCOMX</name>
<evidence type="ECO:0000313" key="11">
    <source>
        <dbReference type="Ensembl" id="ENSSMAP00000060280.1"/>
    </source>
</evidence>
<accession>A0A8D3DL71</accession>
<dbReference type="GO" id="GO:0005737">
    <property type="term" value="C:cytoplasm"/>
    <property type="evidence" value="ECO:0007669"/>
    <property type="project" value="TreeGrafter"/>
</dbReference>
<evidence type="ECO:0000256" key="4">
    <source>
        <dbReference type="ARBA" id="ARBA00022723"/>
    </source>
</evidence>
<dbReference type="GO" id="GO:0051603">
    <property type="term" value="P:proteolysis involved in protein catabolic process"/>
    <property type="evidence" value="ECO:0007669"/>
    <property type="project" value="TreeGrafter"/>
</dbReference>
<evidence type="ECO:0000313" key="12">
    <source>
        <dbReference type="Proteomes" id="UP000694558"/>
    </source>
</evidence>
<evidence type="ECO:0000256" key="5">
    <source>
        <dbReference type="ARBA" id="ARBA00022771"/>
    </source>
</evidence>
<dbReference type="PANTHER" id="PTHR13363">
    <property type="entry name" value="RING FINGER AND SRY DOMAIN-CONTAINING"/>
    <property type="match status" value="1"/>
</dbReference>
<comment type="catalytic activity">
    <reaction evidence="1">
        <text>S-ubiquitinyl-[E2 ubiquitin-conjugating enzyme]-L-cysteine + [acceptor protein]-L-lysine = [E2 ubiquitin-conjugating enzyme]-L-cysteine + N(6)-ubiquitinyl-[acceptor protein]-L-lysine.</text>
        <dbReference type="EC" id="2.3.2.27"/>
    </reaction>
</comment>
<dbReference type="SUPFAM" id="SSF49899">
    <property type="entry name" value="Concanavalin A-like lectins/glucanases"/>
    <property type="match status" value="1"/>
</dbReference>
<keyword evidence="4" id="KW-0479">Metal-binding</keyword>
<feature type="compositionally biased region" description="Basic and acidic residues" evidence="9">
    <location>
        <begin position="566"/>
        <end position="576"/>
    </location>
</feature>
<dbReference type="Gene3D" id="2.60.120.920">
    <property type="match status" value="1"/>
</dbReference>
<dbReference type="Pfam" id="PF00622">
    <property type="entry name" value="SPRY"/>
    <property type="match status" value="1"/>
</dbReference>
<evidence type="ECO:0000256" key="9">
    <source>
        <dbReference type="SAM" id="MobiDB-lite"/>
    </source>
</evidence>
<dbReference type="GO" id="GO:0008270">
    <property type="term" value="F:zinc ion binding"/>
    <property type="evidence" value="ECO:0007669"/>
    <property type="project" value="UniProtKB-KW"/>
</dbReference>
<keyword evidence="6" id="KW-0833">Ubl conjugation pathway</keyword>
<dbReference type="Proteomes" id="UP000694558">
    <property type="component" value="Chromosome 6"/>
</dbReference>
<dbReference type="FunFam" id="3.30.40.10:FF:000133">
    <property type="entry name" value="E3 ubiquitin-protein ligase RNF123"/>
    <property type="match status" value="1"/>
</dbReference>
<feature type="domain" description="RING-type" evidence="10">
    <location>
        <begin position="1076"/>
        <end position="1114"/>
    </location>
</feature>
<evidence type="ECO:0000256" key="7">
    <source>
        <dbReference type="ARBA" id="ARBA00022833"/>
    </source>
</evidence>
<dbReference type="Pfam" id="PF25576">
    <property type="entry name" value="TPR_RNF123"/>
    <property type="match status" value="1"/>
</dbReference>
<gene>
    <name evidence="11" type="primary">LOC118309444</name>
</gene>
<dbReference type="EC" id="2.3.2.27" evidence="2"/>
<dbReference type="GO" id="GO:0016567">
    <property type="term" value="P:protein ubiquitination"/>
    <property type="evidence" value="ECO:0007669"/>
    <property type="project" value="UniProtKB-ARBA"/>
</dbReference>
<feature type="region of interest" description="Disordered" evidence="9">
    <location>
        <begin position="556"/>
        <end position="590"/>
    </location>
</feature>
<organism evidence="11 12">
    <name type="scientific">Scophthalmus maximus</name>
    <name type="common">Turbot</name>
    <name type="synonym">Psetta maxima</name>
    <dbReference type="NCBI Taxonomy" id="52904"/>
    <lineage>
        <taxon>Eukaryota</taxon>
        <taxon>Metazoa</taxon>
        <taxon>Chordata</taxon>
        <taxon>Craniata</taxon>
        <taxon>Vertebrata</taxon>
        <taxon>Euteleostomi</taxon>
        <taxon>Actinopterygii</taxon>
        <taxon>Neopterygii</taxon>
        <taxon>Teleostei</taxon>
        <taxon>Neoteleostei</taxon>
        <taxon>Acanthomorphata</taxon>
        <taxon>Carangaria</taxon>
        <taxon>Pleuronectiformes</taxon>
        <taxon>Pleuronectoidei</taxon>
        <taxon>Scophthalmidae</taxon>
        <taxon>Scophthalmus</taxon>
    </lineage>
</organism>
<dbReference type="GeneTree" id="ENSGT00940000155781"/>
<dbReference type="InterPro" id="IPR003877">
    <property type="entry name" value="SPRY_dom"/>
</dbReference>
<evidence type="ECO:0000256" key="2">
    <source>
        <dbReference type="ARBA" id="ARBA00012483"/>
    </source>
</evidence>
<protein>
    <recommendedName>
        <fullName evidence="2">RING-type E3 ubiquitin transferase</fullName>
        <ecNumber evidence="2">2.3.2.27</ecNumber>
    </recommendedName>
</protein>
<dbReference type="InterPro" id="IPR013320">
    <property type="entry name" value="ConA-like_dom_sf"/>
</dbReference>
<proteinExistence type="predicted"/>
<dbReference type="InterPro" id="IPR043136">
    <property type="entry name" value="B30.2/SPRY_sf"/>
</dbReference>
<evidence type="ECO:0000256" key="3">
    <source>
        <dbReference type="ARBA" id="ARBA00022679"/>
    </source>
</evidence>
<dbReference type="CDD" id="cd16541">
    <property type="entry name" value="RING-HC_RNF123"/>
    <property type="match status" value="1"/>
</dbReference>
<dbReference type="GO" id="GO:0061630">
    <property type="term" value="F:ubiquitin protein ligase activity"/>
    <property type="evidence" value="ECO:0007669"/>
    <property type="project" value="UniProtKB-EC"/>
</dbReference>
<evidence type="ECO:0000259" key="10">
    <source>
        <dbReference type="PROSITE" id="PS50089"/>
    </source>
</evidence>
<dbReference type="AlphaFoldDB" id="A0A8D3DL71"/>
<evidence type="ECO:0000256" key="6">
    <source>
        <dbReference type="ARBA" id="ARBA00022786"/>
    </source>
</evidence>
<keyword evidence="3" id="KW-0808">Transferase</keyword>